<dbReference type="Gene3D" id="1.20.1060.20">
    <property type="match status" value="1"/>
</dbReference>
<dbReference type="GO" id="GO:0051301">
    <property type="term" value="P:cell division"/>
    <property type="evidence" value="ECO:0007669"/>
    <property type="project" value="UniProtKB-KW"/>
</dbReference>
<dbReference type="GO" id="GO:0016887">
    <property type="term" value="F:ATP hydrolysis activity"/>
    <property type="evidence" value="ECO:0007669"/>
    <property type="project" value="InterPro"/>
</dbReference>
<comment type="caution">
    <text evidence="13">The sequence shown here is derived from an EMBL/GenBank/DDBJ whole genome shotgun (WGS) entry which is preliminary data.</text>
</comment>
<keyword evidence="3" id="KW-0132">Cell division</keyword>
<keyword evidence="7" id="KW-0131">Cell cycle</keyword>
<evidence type="ECO:0000256" key="1">
    <source>
        <dbReference type="ARBA" id="ARBA00004123"/>
    </source>
</evidence>
<keyword evidence="6 8" id="KW-0539">Nucleus</keyword>
<dbReference type="GO" id="GO:0005524">
    <property type="term" value="F:ATP binding"/>
    <property type="evidence" value="ECO:0007669"/>
    <property type="project" value="InterPro"/>
</dbReference>
<evidence type="ECO:0000313" key="14">
    <source>
        <dbReference type="Proteomes" id="UP000275408"/>
    </source>
</evidence>
<reference evidence="13 14" key="1">
    <citation type="journal article" date="2018" name="Sci. Rep.">
        <title>Comparative analysis of the Pocillopora damicornis genome highlights role of immune system in coral evolution.</title>
        <authorList>
            <person name="Cunning R."/>
            <person name="Bay R.A."/>
            <person name="Gillette P."/>
            <person name="Baker A.C."/>
            <person name="Traylor-Knowles N."/>
        </authorList>
    </citation>
    <scope>NUCLEOTIDE SEQUENCE [LARGE SCALE GENOMIC DNA]</scope>
    <source>
        <strain evidence="13">RSMAS</strain>
        <tissue evidence="13">Whole animal</tissue>
    </source>
</reference>
<dbReference type="OrthoDB" id="431497at2759"/>
<dbReference type="SUPFAM" id="SSF75553">
    <property type="entry name" value="Smc hinge domain"/>
    <property type="match status" value="1"/>
</dbReference>
<keyword evidence="11" id="KW-0812">Transmembrane</keyword>
<dbReference type="FunFam" id="3.40.50.300:FF:000370">
    <property type="entry name" value="Structural maintenance of chromosomes 3"/>
    <property type="match status" value="1"/>
</dbReference>
<dbReference type="AlphaFoldDB" id="A0A3M6U847"/>
<evidence type="ECO:0000256" key="3">
    <source>
        <dbReference type="ARBA" id="ARBA00022618"/>
    </source>
</evidence>
<evidence type="ECO:0000256" key="9">
    <source>
        <dbReference type="SAM" id="Coils"/>
    </source>
</evidence>
<dbReference type="GO" id="GO:0051276">
    <property type="term" value="P:chromosome organization"/>
    <property type="evidence" value="ECO:0007669"/>
    <property type="project" value="InterPro"/>
</dbReference>
<dbReference type="PANTHER" id="PTHR43977">
    <property type="entry name" value="STRUCTURAL MAINTENANCE OF CHROMOSOMES PROTEIN 3"/>
    <property type="match status" value="1"/>
</dbReference>
<evidence type="ECO:0000259" key="12">
    <source>
        <dbReference type="SMART" id="SM00968"/>
    </source>
</evidence>
<dbReference type="InterPro" id="IPR024704">
    <property type="entry name" value="SMC"/>
</dbReference>
<evidence type="ECO:0000313" key="13">
    <source>
        <dbReference type="EMBL" id="RMX49840.1"/>
    </source>
</evidence>
<evidence type="ECO:0000256" key="5">
    <source>
        <dbReference type="ARBA" id="ARBA00023054"/>
    </source>
</evidence>
<feature type="coiled-coil region" evidence="9">
    <location>
        <begin position="688"/>
        <end position="905"/>
    </location>
</feature>
<feature type="region of interest" description="Disordered" evidence="10">
    <location>
        <begin position="254"/>
        <end position="278"/>
    </location>
</feature>
<evidence type="ECO:0000256" key="11">
    <source>
        <dbReference type="SAM" id="Phobius"/>
    </source>
</evidence>
<keyword evidence="5 9" id="KW-0175">Coiled coil</keyword>
<feature type="transmembrane region" description="Helical" evidence="11">
    <location>
        <begin position="7"/>
        <end position="34"/>
    </location>
</feature>
<comment type="similarity">
    <text evidence="2">Belongs to the SMC family. SMC3 subfamily.</text>
</comment>
<dbReference type="InterPro" id="IPR036277">
    <property type="entry name" value="SMC_hinge_sf"/>
</dbReference>
<dbReference type="Gene3D" id="3.40.50.300">
    <property type="entry name" value="P-loop containing nucleotide triphosphate hydrolases"/>
    <property type="match status" value="2"/>
</dbReference>
<evidence type="ECO:0000256" key="2">
    <source>
        <dbReference type="ARBA" id="ARBA00005917"/>
    </source>
</evidence>
<sequence>MYIKQIFYGGVQIVLLILSKFRFLFFFLIMQVIIQGFRSYRDQTIIEPFSPKHNIIAIQFVLSADEFSNLRQEERQALLHEGTGPRVLSAYVELIFDNTDNRIPIEKEEVSLRRVIGSKKDQYFLDKKNVTKSDVMNLLESAGFSRSNPYYIVKQGRINQLAVAKDHERLKLLREVAGTRVYDERKEESKTILKDTEGKKEKIDELLKEIDERLETLDEEKEELKAYQKWDKERRCLEYTIHDKELRETREKLDALESSRQQETDKASSLQKEIKDASNKVQALSQSLREVMDRMTAANSERQQLDEECQEQVKQRTKLELDIKDLERNVREDSAQKIQHREQLERLEETIQSKEEELSELLPNYIRLKTEEDECSARVKACERRRTELYAKQGRKNQFRTAEERDRWITEEKSSLAESIANKESQIAGVRADVEKLRNAVQELTVEIQERTDNVEKRRQDIEKANKRHAEFKKTRDHTTNSRKELWREEAAIEQSMQNTREELSKTERNLRSTVSKHVSNGIDTVKRIVQERGIDGVHGPLIENFQCDKQFFTAVEVTAGNKLFHILVDSDKTAAQILSIMNKHKLPGEVTFMPLNRLLSKEQQYPSTPDALPMINKLRFEEAFRPAMQLVFGKTLVCRNLEVASQFSKSENMDCITLEGDQVSRRGALTGGYYGNRRSRLELQDSIWKLQEKVEGEETRRDQLKADLEKLDSDVTVALGELQKVETQQVQLRETYEKQKIDVRAKTQEKKTAERTLESKEQGLLHFEADLKSMRSTMRALEEELGTALVSQLSSQDQEEVDNLNGEIMALQERLKTALSNRTKLEAKKNTLENVLNNNLKRKREELKQSLEEISLEDRNLHLETLKSDLHTVLEVISQSSAQQKELEEEIRNLTHRKSELQTSLDEWKSVEKLKRDAIDDDAKHMEKIAHKRSLLMKKKEDCTKKIRELGSLPADAFDKHQKTPVKALWKKLHQCNEELKKYSHVNKKALDQFVNFSEQKEKLMKRKEELDKGYQSIVDLMDVLELRKHEAILFTFKQMSHNFTEVFKQLVPHGKATLVMKTDPVEQTEEEEDSEASQSQRSVPLVDQFTGISIKVSFTGKSAETREMNQLSGGQKSLVALALIFAIQKCDPAPFYLFDEIDQALDPQFRKAVAEMLRKLAEKAQFITTTFRPELLESADKFYGVKFRNKVSHIDAITAEQAKDFIEDDAQEK</sequence>
<dbReference type="Gene3D" id="3.30.70.1620">
    <property type="match status" value="1"/>
</dbReference>
<keyword evidence="4" id="KW-0498">Mitosis</keyword>
<accession>A0A3M6U847</accession>
<keyword evidence="11" id="KW-0472">Membrane</keyword>
<evidence type="ECO:0000256" key="6">
    <source>
        <dbReference type="ARBA" id="ARBA00023242"/>
    </source>
</evidence>
<dbReference type="InterPro" id="IPR027417">
    <property type="entry name" value="P-loop_NTPase"/>
</dbReference>
<dbReference type="Proteomes" id="UP000275408">
    <property type="component" value="Unassembled WGS sequence"/>
</dbReference>
<dbReference type="FunFam" id="3.40.50.300:FF:000424">
    <property type="entry name" value="Structural maintenance of chromosomes 3"/>
    <property type="match status" value="1"/>
</dbReference>
<evidence type="ECO:0000256" key="4">
    <source>
        <dbReference type="ARBA" id="ARBA00022776"/>
    </source>
</evidence>
<name>A0A3M6U847_POCDA</name>
<evidence type="ECO:0000256" key="10">
    <source>
        <dbReference type="SAM" id="MobiDB-lite"/>
    </source>
</evidence>
<dbReference type="CDD" id="cd03272">
    <property type="entry name" value="ABC_SMC3_euk"/>
    <property type="match status" value="1"/>
</dbReference>
<dbReference type="InterPro" id="IPR003395">
    <property type="entry name" value="RecF/RecN/SMC_N"/>
</dbReference>
<dbReference type="STRING" id="46731.A0A3M6U847"/>
<dbReference type="GO" id="GO:0005634">
    <property type="term" value="C:nucleus"/>
    <property type="evidence" value="ECO:0007669"/>
    <property type="project" value="UniProtKB-SubCell"/>
</dbReference>
<protein>
    <recommendedName>
        <fullName evidence="8">Structural maintenance of chromosomes protein</fullName>
    </recommendedName>
</protein>
<feature type="coiled-coil region" evidence="9">
    <location>
        <begin position="420"/>
        <end position="517"/>
    </location>
</feature>
<feature type="domain" description="SMC hinge" evidence="12">
    <location>
        <begin position="536"/>
        <end position="649"/>
    </location>
</feature>
<proteinExistence type="inferred from homology"/>
<dbReference type="SUPFAM" id="SSF52540">
    <property type="entry name" value="P-loop containing nucleoside triphosphate hydrolases"/>
    <property type="match status" value="2"/>
</dbReference>
<organism evidence="13 14">
    <name type="scientific">Pocillopora damicornis</name>
    <name type="common">Cauliflower coral</name>
    <name type="synonym">Millepora damicornis</name>
    <dbReference type="NCBI Taxonomy" id="46731"/>
    <lineage>
        <taxon>Eukaryota</taxon>
        <taxon>Metazoa</taxon>
        <taxon>Cnidaria</taxon>
        <taxon>Anthozoa</taxon>
        <taxon>Hexacorallia</taxon>
        <taxon>Scleractinia</taxon>
        <taxon>Astrocoeniina</taxon>
        <taxon>Pocilloporidae</taxon>
        <taxon>Pocillopora</taxon>
    </lineage>
</organism>
<dbReference type="GO" id="GO:0005694">
    <property type="term" value="C:chromosome"/>
    <property type="evidence" value="ECO:0007669"/>
    <property type="project" value="InterPro"/>
</dbReference>
<dbReference type="InterPro" id="IPR041741">
    <property type="entry name" value="SMC3_ABC_euk"/>
</dbReference>
<gene>
    <name evidence="13" type="ORF">pdam_00023373</name>
</gene>
<dbReference type="Pfam" id="PF06470">
    <property type="entry name" value="SMC_hinge"/>
    <property type="match status" value="1"/>
</dbReference>
<dbReference type="InterPro" id="IPR010935">
    <property type="entry name" value="SMC_hinge"/>
</dbReference>
<keyword evidence="11" id="KW-1133">Transmembrane helix</keyword>
<dbReference type="EMBL" id="RCHS01002048">
    <property type="protein sequence ID" value="RMX49840.1"/>
    <property type="molecule type" value="Genomic_DNA"/>
</dbReference>
<dbReference type="SMART" id="SM00968">
    <property type="entry name" value="SMC_hinge"/>
    <property type="match status" value="1"/>
</dbReference>
<comment type="subcellular location">
    <subcellularLocation>
        <location evidence="1 8">Nucleus</location>
    </subcellularLocation>
</comment>
<evidence type="ECO:0000256" key="8">
    <source>
        <dbReference type="PIRNR" id="PIRNR005719"/>
    </source>
</evidence>
<dbReference type="Pfam" id="PF02463">
    <property type="entry name" value="SMC_N"/>
    <property type="match status" value="1"/>
</dbReference>
<evidence type="ECO:0000256" key="7">
    <source>
        <dbReference type="ARBA" id="ARBA00023306"/>
    </source>
</evidence>
<keyword evidence="14" id="KW-1185">Reference proteome</keyword>
<dbReference type="PIRSF" id="PIRSF005719">
    <property type="entry name" value="SMC"/>
    <property type="match status" value="1"/>
</dbReference>